<sequence length="111" mass="12252">MDLDFFAPNHAMRLENTAYVEIRVVGMSCEELEAACRCRVNFPVTPRHCRVTAASMRAGAAPSHLTIKNLNGFGAFLLPVLAFKVSVVFKSVFPVSIWVEIGNEDKQLVAI</sequence>
<protein>
    <submittedName>
        <fullName evidence="1">Uncharacterized protein</fullName>
    </submittedName>
</protein>
<gene>
    <name evidence="1" type="ORF">DFH07DRAFT_776434</name>
</gene>
<dbReference type="AlphaFoldDB" id="A0AAD7IMD3"/>
<evidence type="ECO:0000313" key="2">
    <source>
        <dbReference type="Proteomes" id="UP001215280"/>
    </source>
</evidence>
<dbReference type="EMBL" id="JARJLG010000099">
    <property type="protein sequence ID" value="KAJ7746133.1"/>
    <property type="molecule type" value="Genomic_DNA"/>
</dbReference>
<name>A0AAD7IMD3_9AGAR</name>
<organism evidence="1 2">
    <name type="scientific">Mycena maculata</name>
    <dbReference type="NCBI Taxonomy" id="230809"/>
    <lineage>
        <taxon>Eukaryota</taxon>
        <taxon>Fungi</taxon>
        <taxon>Dikarya</taxon>
        <taxon>Basidiomycota</taxon>
        <taxon>Agaricomycotina</taxon>
        <taxon>Agaricomycetes</taxon>
        <taxon>Agaricomycetidae</taxon>
        <taxon>Agaricales</taxon>
        <taxon>Marasmiineae</taxon>
        <taxon>Mycenaceae</taxon>
        <taxon>Mycena</taxon>
    </lineage>
</organism>
<proteinExistence type="predicted"/>
<accession>A0AAD7IMD3</accession>
<dbReference type="Proteomes" id="UP001215280">
    <property type="component" value="Unassembled WGS sequence"/>
</dbReference>
<evidence type="ECO:0000313" key="1">
    <source>
        <dbReference type="EMBL" id="KAJ7746133.1"/>
    </source>
</evidence>
<comment type="caution">
    <text evidence="1">The sequence shown here is derived from an EMBL/GenBank/DDBJ whole genome shotgun (WGS) entry which is preliminary data.</text>
</comment>
<reference evidence="1" key="1">
    <citation type="submission" date="2023-03" db="EMBL/GenBank/DDBJ databases">
        <title>Massive genome expansion in bonnet fungi (Mycena s.s.) driven by repeated elements and novel gene families across ecological guilds.</title>
        <authorList>
            <consortium name="Lawrence Berkeley National Laboratory"/>
            <person name="Harder C.B."/>
            <person name="Miyauchi S."/>
            <person name="Viragh M."/>
            <person name="Kuo A."/>
            <person name="Thoen E."/>
            <person name="Andreopoulos B."/>
            <person name="Lu D."/>
            <person name="Skrede I."/>
            <person name="Drula E."/>
            <person name="Henrissat B."/>
            <person name="Morin E."/>
            <person name="Kohler A."/>
            <person name="Barry K."/>
            <person name="LaButti K."/>
            <person name="Morin E."/>
            <person name="Salamov A."/>
            <person name="Lipzen A."/>
            <person name="Mereny Z."/>
            <person name="Hegedus B."/>
            <person name="Baldrian P."/>
            <person name="Stursova M."/>
            <person name="Weitz H."/>
            <person name="Taylor A."/>
            <person name="Grigoriev I.V."/>
            <person name="Nagy L.G."/>
            <person name="Martin F."/>
            <person name="Kauserud H."/>
        </authorList>
    </citation>
    <scope>NUCLEOTIDE SEQUENCE</scope>
    <source>
        <strain evidence="1">CBHHK188m</strain>
    </source>
</reference>
<keyword evidence="2" id="KW-1185">Reference proteome</keyword>